<accession>A0ABP1GCD6</accession>
<dbReference type="InterPro" id="IPR001623">
    <property type="entry name" value="DnaJ_domain"/>
</dbReference>
<dbReference type="SMART" id="SM00271">
    <property type="entry name" value="DnaJ"/>
    <property type="match status" value="1"/>
</dbReference>
<feature type="compositionally biased region" description="Basic and acidic residues" evidence="1">
    <location>
        <begin position="670"/>
        <end position="690"/>
    </location>
</feature>
<dbReference type="Pfam" id="PF12572">
    <property type="entry name" value="DUF3752"/>
    <property type="match status" value="1"/>
</dbReference>
<feature type="compositionally biased region" description="Acidic residues" evidence="1">
    <location>
        <begin position="300"/>
        <end position="312"/>
    </location>
</feature>
<name>A0ABP1GCD6_9CHLO</name>
<feature type="compositionally biased region" description="Pro residues" evidence="1">
    <location>
        <begin position="283"/>
        <end position="297"/>
    </location>
</feature>
<evidence type="ECO:0000259" key="2">
    <source>
        <dbReference type="PROSITE" id="PS50076"/>
    </source>
</evidence>
<feature type="compositionally biased region" description="Polar residues" evidence="1">
    <location>
        <begin position="700"/>
        <end position="711"/>
    </location>
</feature>
<dbReference type="CDD" id="cd06257">
    <property type="entry name" value="DnaJ"/>
    <property type="match status" value="1"/>
</dbReference>
<organism evidence="3 4">
    <name type="scientific">Coccomyxa viridis</name>
    <dbReference type="NCBI Taxonomy" id="1274662"/>
    <lineage>
        <taxon>Eukaryota</taxon>
        <taxon>Viridiplantae</taxon>
        <taxon>Chlorophyta</taxon>
        <taxon>core chlorophytes</taxon>
        <taxon>Trebouxiophyceae</taxon>
        <taxon>Trebouxiophyceae incertae sedis</taxon>
        <taxon>Coccomyxaceae</taxon>
        <taxon>Coccomyxa</taxon>
    </lineage>
</organism>
<dbReference type="Pfam" id="PF00226">
    <property type="entry name" value="DnaJ"/>
    <property type="match status" value="1"/>
</dbReference>
<feature type="region of interest" description="Disordered" evidence="1">
    <location>
        <begin position="329"/>
        <end position="366"/>
    </location>
</feature>
<feature type="compositionally biased region" description="Low complexity" evidence="1">
    <location>
        <begin position="267"/>
        <end position="282"/>
    </location>
</feature>
<feature type="region of interest" description="Disordered" evidence="1">
    <location>
        <begin position="589"/>
        <end position="711"/>
    </location>
</feature>
<evidence type="ECO:0000313" key="3">
    <source>
        <dbReference type="EMBL" id="CAL5229866.1"/>
    </source>
</evidence>
<gene>
    <name evidence="3" type="primary">g13277</name>
    <name evidence="3" type="ORF">VP750_LOCUS11772</name>
</gene>
<feature type="compositionally biased region" description="Basic residues" evidence="1">
    <location>
        <begin position="41"/>
        <end position="72"/>
    </location>
</feature>
<feature type="compositionally biased region" description="Basic and acidic residues" evidence="1">
    <location>
        <begin position="73"/>
        <end position="84"/>
    </location>
</feature>
<dbReference type="PROSITE" id="PS50076">
    <property type="entry name" value="DNAJ_2"/>
    <property type="match status" value="1"/>
</dbReference>
<dbReference type="PANTHER" id="PTHR47422:SF1">
    <property type="entry name" value="DNAJ HEAT SHOCK N-TERMINAL DOMAIN-CONTAINING PROTEIN"/>
    <property type="match status" value="1"/>
</dbReference>
<evidence type="ECO:0000313" key="4">
    <source>
        <dbReference type="Proteomes" id="UP001497392"/>
    </source>
</evidence>
<feature type="compositionally biased region" description="Basic and acidic residues" evidence="1">
    <location>
        <begin position="622"/>
        <end position="634"/>
    </location>
</feature>
<dbReference type="PANTHER" id="PTHR47422">
    <property type="entry name" value="DNAJ HEAT SHOCK N-TERMINAL DOMAIN-CONTAINING PROTEIN"/>
    <property type="match status" value="1"/>
</dbReference>
<feature type="compositionally biased region" description="Basic and acidic residues" evidence="1">
    <location>
        <begin position="1"/>
        <end position="12"/>
    </location>
</feature>
<feature type="region of interest" description="Disordered" evidence="1">
    <location>
        <begin position="188"/>
        <end position="315"/>
    </location>
</feature>
<dbReference type="InterPro" id="IPR022226">
    <property type="entry name" value="DUF3752"/>
</dbReference>
<sequence>MGAHSTFEDHLKGVQAFHAPLTDEEQNGRPTKSSKGLKNGKSSRHKESSKHKKDKKKDRVKEKKGKQKKDKKRRDESESEHSSSDDDVETQLEKGRAAVRITREILDRQISLKQELRQLLWRIDQGEAVQITGIPDLWLREALQDLFKNLGLASSSKGIFVRKQGASPCLQLLGPVISEARAAPISQSAAVAPASAEAPPAEDTQTRDGNSQPATGPQPQPKSQPDGHAEPSPLHNGRGPPSAAEGVAVQAPPPGDMAGDEVIMTTADHPAAEADMAADVSAPPAPVAGPAMPPGWAPEPDLDPPELDEVTEEGALSGRAAVEAAVREDGVDRFGQPAGGAAESEQTAPAAAAQRPVAGPSRPPDELLAAAAEVHQAMMDELYDYDELIGPAPPELLHEVEAAGDDDRAKEVVRIIRLLGAPKEADSYAIMGLEPDAKGADVKRRYMRLSLLIHPDKCSHPQAQHAFQAVSKASKLLQDPDSRKALDASREDARLRELATQAAAQDERERQWRVARGTATAEDLRGPIQVGPAQRDTWMTDLPEVRQASAVPTQVNVTTFSQRGIQERGDTRGWTETPQQKLLRLSAAERQRPQALEAAAPPQDAAAAQAVDAYNQSRRAKTLVDQHQEKLKAEKRQKKKRKAEEKQKQQGDAVAGGGDDSWNPSLHPWRPFDREKDLGMGPRIADKDQLMKSAGDLTSRFGSKSGQRNFL</sequence>
<reference evidence="3 4" key="1">
    <citation type="submission" date="2024-06" db="EMBL/GenBank/DDBJ databases">
        <authorList>
            <person name="Kraege A."/>
            <person name="Thomma B."/>
        </authorList>
    </citation>
    <scope>NUCLEOTIDE SEQUENCE [LARGE SCALE GENOMIC DNA]</scope>
</reference>
<feature type="compositionally biased region" description="Low complexity" evidence="1">
    <location>
        <begin position="188"/>
        <end position="202"/>
    </location>
</feature>
<feature type="region of interest" description="Disordered" evidence="1">
    <location>
        <begin position="1"/>
        <end position="92"/>
    </location>
</feature>
<comment type="caution">
    <text evidence="3">The sequence shown here is derived from an EMBL/GenBank/DDBJ whole genome shotgun (WGS) entry which is preliminary data.</text>
</comment>
<evidence type="ECO:0000256" key="1">
    <source>
        <dbReference type="SAM" id="MobiDB-lite"/>
    </source>
</evidence>
<proteinExistence type="predicted"/>
<dbReference type="InterPro" id="IPR036869">
    <property type="entry name" value="J_dom_sf"/>
</dbReference>
<dbReference type="SUPFAM" id="SSF46565">
    <property type="entry name" value="Chaperone J-domain"/>
    <property type="match status" value="1"/>
</dbReference>
<feature type="compositionally biased region" description="Low complexity" evidence="1">
    <location>
        <begin position="341"/>
        <end position="358"/>
    </location>
</feature>
<dbReference type="Proteomes" id="UP001497392">
    <property type="component" value="Unassembled WGS sequence"/>
</dbReference>
<dbReference type="PRINTS" id="PR00625">
    <property type="entry name" value="JDOMAIN"/>
</dbReference>
<dbReference type="EMBL" id="CAXHTA020000021">
    <property type="protein sequence ID" value="CAL5229866.1"/>
    <property type="molecule type" value="Genomic_DNA"/>
</dbReference>
<dbReference type="Gene3D" id="1.10.287.110">
    <property type="entry name" value="DnaJ domain"/>
    <property type="match status" value="1"/>
</dbReference>
<protein>
    <submittedName>
        <fullName evidence="3">G13277 protein</fullName>
    </submittedName>
</protein>
<feature type="compositionally biased region" description="Low complexity" evidence="1">
    <location>
        <begin position="593"/>
        <end position="613"/>
    </location>
</feature>
<feature type="domain" description="J" evidence="2">
    <location>
        <begin position="426"/>
        <end position="490"/>
    </location>
</feature>
<keyword evidence="4" id="KW-1185">Reference proteome</keyword>